<feature type="domain" description="DNA mismatch repair proteins mutS family" evidence="5">
    <location>
        <begin position="251"/>
        <end position="267"/>
    </location>
</feature>
<reference evidence="6" key="1">
    <citation type="submission" date="2019-06" db="EMBL/GenBank/DDBJ databases">
        <authorList>
            <person name="Zheng W."/>
        </authorList>
    </citation>
    <scope>NUCLEOTIDE SEQUENCE</scope>
    <source>
        <strain evidence="6">QDHG01</strain>
    </source>
</reference>
<proteinExistence type="inferred from homology"/>
<dbReference type="PANTHER" id="PTHR11361">
    <property type="entry name" value="DNA MISMATCH REPAIR PROTEIN MUTS FAMILY MEMBER"/>
    <property type="match status" value="1"/>
</dbReference>
<evidence type="ECO:0000313" key="6">
    <source>
        <dbReference type="EMBL" id="TNV72740.1"/>
    </source>
</evidence>
<dbReference type="Proteomes" id="UP000785679">
    <property type="component" value="Unassembled WGS sequence"/>
</dbReference>
<dbReference type="SUPFAM" id="SSF52540">
    <property type="entry name" value="P-loop containing nucleoside triphosphate hydrolases"/>
    <property type="match status" value="1"/>
</dbReference>
<name>A0A8J8SW15_HALGN</name>
<comment type="caution">
    <text evidence="6">The sequence shown here is derived from an EMBL/GenBank/DDBJ whole genome shotgun (WGS) entry which is preliminary data.</text>
</comment>
<dbReference type="SMART" id="SM00534">
    <property type="entry name" value="MUTSac"/>
    <property type="match status" value="1"/>
</dbReference>
<protein>
    <recommendedName>
        <fullName evidence="5">DNA mismatch repair proteins mutS family domain-containing protein</fullName>
    </recommendedName>
</protein>
<dbReference type="GO" id="GO:0140664">
    <property type="term" value="F:ATP-dependent DNA damage sensor activity"/>
    <property type="evidence" value="ECO:0007669"/>
    <property type="project" value="InterPro"/>
</dbReference>
<dbReference type="InterPro" id="IPR036187">
    <property type="entry name" value="DNA_mismatch_repair_MutS_sf"/>
</dbReference>
<dbReference type="InterPro" id="IPR045076">
    <property type="entry name" value="MutS"/>
</dbReference>
<dbReference type="GO" id="GO:0005524">
    <property type="term" value="F:ATP binding"/>
    <property type="evidence" value="ECO:0007669"/>
    <property type="project" value="UniProtKB-KW"/>
</dbReference>
<gene>
    <name evidence="6" type="ORF">FGO68_gene5491</name>
</gene>
<keyword evidence="4" id="KW-0238">DNA-binding</keyword>
<dbReference type="InterPro" id="IPR000432">
    <property type="entry name" value="DNA_mismatch_repair_MutS_C"/>
</dbReference>
<evidence type="ECO:0000256" key="2">
    <source>
        <dbReference type="ARBA" id="ARBA00022741"/>
    </source>
</evidence>
<dbReference type="Pfam" id="PF00488">
    <property type="entry name" value="MutS_V"/>
    <property type="match status" value="1"/>
</dbReference>
<dbReference type="GO" id="GO:0030983">
    <property type="term" value="F:mismatched DNA binding"/>
    <property type="evidence" value="ECO:0007669"/>
    <property type="project" value="InterPro"/>
</dbReference>
<comment type="similarity">
    <text evidence="1">Belongs to the DNA mismatch repair MutS family.</text>
</comment>
<evidence type="ECO:0000256" key="3">
    <source>
        <dbReference type="ARBA" id="ARBA00022840"/>
    </source>
</evidence>
<keyword evidence="7" id="KW-1185">Reference proteome</keyword>
<dbReference type="PANTHER" id="PTHR11361:SF148">
    <property type="entry name" value="DNA MISMATCH REPAIR PROTEIN MSH6"/>
    <property type="match status" value="1"/>
</dbReference>
<dbReference type="SUPFAM" id="SSF48334">
    <property type="entry name" value="DNA repair protein MutS, domain III"/>
    <property type="match status" value="1"/>
</dbReference>
<dbReference type="PROSITE" id="PS00486">
    <property type="entry name" value="DNA_MISMATCH_REPAIR_2"/>
    <property type="match status" value="1"/>
</dbReference>
<dbReference type="Pfam" id="PF05190">
    <property type="entry name" value="MutS_IV"/>
    <property type="match status" value="1"/>
</dbReference>
<evidence type="ECO:0000259" key="5">
    <source>
        <dbReference type="PROSITE" id="PS00486"/>
    </source>
</evidence>
<sequence>MTHSKSLLKDYLSDLRKSSNCPRVQYSHNHRFKYQLDVPHENAPYFYQNHYKCTSKLKNGLRFFCPKLSQISLELQAYELEYRERLVPLLQDMFYRFYQYRNVWNNAVACMAELDVMCSMAMVSREGGMVRPRVSGKCEKPFMEIKGFRHPCINSDTFIPNDIRLDFDTQRILLITGPNMAGKSTLLRSVCLLVIMAQIGCYVPALSCSFSVVDQIYTRIGASDRILEKCSTFMVELSETKSIIDNANRHSLVIMDELGRGTATYDGYAIAHSVLNHIREVKQCRMLFTTHYHWLVDDFRGVESVELYHMKIEEVEAQEGGTKQIRFLYRFERGTAGFSFGVCVGQMAGLPKRVLEMAEAKAIAFQKNLDDVREKTRQK</sequence>
<evidence type="ECO:0000256" key="4">
    <source>
        <dbReference type="ARBA" id="ARBA00023125"/>
    </source>
</evidence>
<dbReference type="GO" id="GO:0032301">
    <property type="term" value="C:MutSalpha complex"/>
    <property type="evidence" value="ECO:0007669"/>
    <property type="project" value="TreeGrafter"/>
</dbReference>
<dbReference type="InterPro" id="IPR007861">
    <property type="entry name" value="DNA_mismatch_repair_MutS_clamp"/>
</dbReference>
<dbReference type="Gene3D" id="1.10.1420.10">
    <property type="match status" value="1"/>
</dbReference>
<dbReference type="Gene3D" id="3.40.50.300">
    <property type="entry name" value="P-loop containing nucleotide triphosphate hydrolases"/>
    <property type="match status" value="1"/>
</dbReference>
<dbReference type="GO" id="GO:0006298">
    <property type="term" value="P:mismatch repair"/>
    <property type="evidence" value="ECO:0007669"/>
    <property type="project" value="InterPro"/>
</dbReference>
<dbReference type="OrthoDB" id="10252754at2759"/>
<dbReference type="AlphaFoldDB" id="A0A8J8SW15"/>
<dbReference type="InterPro" id="IPR027417">
    <property type="entry name" value="P-loop_NTPase"/>
</dbReference>
<accession>A0A8J8SW15</accession>
<organism evidence="6 7">
    <name type="scientific">Halteria grandinella</name>
    <dbReference type="NCBI Taxonomy" id="5974"/>
    <lineage>
        <taxon>Eukaryota</taxon>
        <taxon>Sar</taxon>
        <taxon>Alveolata</taxon>
        <taxon>Ciliophora</taxon>
        <taxon>Intramacronucleata</taxon>
        <taxon>Spirotrichea</taxon>
        <taxon>Stichotrichia</taxon>
        <taxon>Sporadotrichida</taxon>
        <taxon>Halteriidae</taxon>
        <taxon>Halteria</taxon>
    </lineage>
</organism>
<keyword evidence="2" id="KW-0547">Nucleotide-binding</keyword>
<dbReference type="EMBL" id="RRYP01021126">
    <property type="protein sequence ID" value="TNV72740.1"/>
    <property type="molecule type" value="Genomic_DNA"/>
</dbReference>
<keyword evidence="3" id="KW-0067">ATP-binding</keyword>
<evidence type="ECO:0000313" key="7">
    <source>
        <dbReference type="Proteomes" id="UP000785679"/>
    </source>
</evidence>
<evidence type="ECO:0000256" key="1">
    <source>
        <dbReference type="ARBA" id="ARBA00006271"/>
    </source>
</evidence>